<feature type="domain" description="Enoyl-CoA hydratase/isomerase" evidence="9">
    <location>
        <begin position="239"/>
        <end position="314"/>
    </location>
</feature>
<dbReference type="InterPro" id="IPR032259">
    <property type="entry name" value="HIBYL-CoA-H"/>
</dbReference>
<keyword evidence="5" id="KW-0378">Hydrolase</keyword>
<keyword evidence="11" id="KW-1185">Reference proteome</keyword>
<dbReference type="CDD" id="cd03443">
    <property type="entry name" value="PaaI_thioesterase"/>
    <property type="match status" value="1"/>
</dbReference>
<comment type="function">
    <text evidence="6">Hydrolyzes 3-hydroxyisobutyryl-CoA (HIBYL-CoA), a saline catabolite. Has high activity toward isobutyryl-CoA. Could be an isobutyryl-CoA dehydrogenase that functions in valine catabolism. Also hydrolyzes 3-hydroxypropanoyl-CoA.</text>
</comment>
<dbReference type="InterPro" id="IPR045004">
    <property type="entry name" value="ECH_dom"/>
</dbReference>
<protein>
    <recommendedName>
        <fullName evidence="4">3-hydroxyisobutyryl-CoA hydrolase, mitochondrial</fullName>
        <ecNumber evidence="3">3.1.2.4</ecNumber>
    </recommendedName>
    <alternativeName>
        <fullName evidence="7">3-hydroxyisobutyryl-coenzyme A hydrolase</fullName>
    </alternativeName>
</protein>
<dbReference type="Gene3D" id="3.10.129.10">
    <property type="entry name" value="Hotdog Thioesterase"/>
    <property type="match status" value="1"/>
</dbReference>
<dbReference type="InterPro" id="IPR003736">
    <property type="entry name" value="PAAI_dom"/>
</dbReference>
<proteinExistence type="inferred from homology"/>
<dbReference type="CDD" id="cd06558">
    <property type="entry name" value="crotonase-like"/>
    <property type="match status" value="2"/>
</dbReference>
<accession>A0ABQ9JR56</accession>
<dbReference type="PANTHER" id="PTHR43176:SF3">
    <property type="entry name" value="3-HYDROXYISOBUTYRYL-COA HYDROLASE, MITOCHONDRIAL"/>
    <property type="match status" value="1"/>
</dbReference>
<dbReference type="Gene3D" id="3.90.226.10">
    <property type="entry name" value="2-enoyl-CoA Hydratase, Chain A, domain 1"/>
    <property type="match status" value="2"/>
</dbReference>
<dbReference type="NCBIfam" id="TIGR00369">
    <property type="entry name" value="unchar_dom_1"/>
    <property type="match status" value="1"/>
</dbReference>
<evidence type="ECO:0000256" key="7">
    <source>
        <dbReference type="ARBA" id="ARBA00031181"/>
    </source>
</evidence>
<comment type="caution">
    <text evidence="10">The sequence shown here is derived from an EMBL/GenBank/DDBJ whole genome shotgun (WGS) entry which is preliminary data.</text>
</comment>
<dbReference type="Pfam" id="PF16113">
    <property type="entry name" value="ECH_2"/>
    <property type="match status" value="3"/>
</dbReference>
<evidence type="ECO:0000313" key="10">
    <source>
        <dbReference type="EMBL" id="KAJ8980748.1"/>
    </source>
</evidence>
<comment type="catalytic activity">
    <reaction evidence="1">
        <text>3-hydroxy-2-methylpropanoyl-CoA + H2O = 3-hydroxy-2-methylpropanoate + CoA + H(+)</text>
        <dbReference type="Rhea" id="RHEA:20888"/>
        <dbReference type="ChEBI" id="CHEBI:11805"/>
        <dbReference type="ChEBI" id="CHEBI:15377"/>
        <dbReference type="ChEBI" id="CHEBI:15378"/>
        <dbReference type="ChEBI" id="CHEBI:57287"/>
        <dbReference type="ChEBI" id="CHEBI:57340"/>
        <dbReference type="EC" id="3.1.2.4"/>
    </reaction>
</comment>
<evidence type="ECO:0000256" key="3">
    <source>
        <dbReference type="ARBA" id="ARBA00011915"/>
    </source>
</evidence>
<feature type="domain" description="Enoyl-CoA hydratase/isomerase" evidence="9">
    <location>
        <begin position="38"/>
        <end position="234"/>
    </location>
</feature>
<feature type="domain" description="Thioesterase" evidence="8">
    <location>
        <begin position="712"/>
        <end position="787"/>
    </location>
</feature>
<evidence type="ECO:0000256" key="5">
    <source>
        <dbReference type="ARBA" id="ARBA00022801"/>
    </source>
</evidence>
<evidence type="ECO:0000256" key="6">
    <source>
        <dbReference type="ARBA" id="ARBA00024871"/>
    </source>
</evidence>
<reference evidence="10" key="1">
    <citation type="journal article" date="2023" name="Insect Mol. Biol.">
        <title>Genome sequencing provides insights into the evolution of gene families encoding plant cell wall-degrading enzymes in longhorned beetles.</title>
        <authorList>
            <person name="Shin N.R."/>
            <person name="Okamura Y."/>
            <person name="Kirsch R."/>
            <person name="Pauchet Y."/>
        </authorList>
    </citation>
    <scope>NUCLEOTIDE SEQUENCE</scope>
    <source>
        <strain evidence="10">MMC_N1</strain>
    </source>
</reference>
<name>A0ABQ9JR56_9CUCU</name>
<dbReference type="Pfam" id="PF03061">
    <property type="entry name" value="4HBT"/>
    <property type="match status" value="1"/>
</dbReference>
<comment type="similarity">
    <text evidence="2">Belongs to the enoyl-CoA hydratase/isomerase family.</text>
</comment>
<dbReference type="SUPFAM" id="SSF54637">
    <property type="entry name" value="Thioesterase/thiol ester dehydrase-isomerase"/>
    <property type="match status" value="1"/>
</dbReference>
<dbReference type="InterPro" id="IPR029069">
    <property type="entry name" value="HotDog_dom_sf"/>
</dbReference>
<evidence type="ECO:0000259" key="8">
    <source>
        <dbReference type="Pfam" id="PF03061"/>
    </source>
</evidence>
<feature type="domain" description="Enoyl-CoA hydratase/isomerase" evidence="9">
    <location>
        <begin position="363"/>
        <end position="684"/>
    </location>
</feature>
<dbReference type="Proteomes" id="UP001162164">
    <property type="component" value="Unassembled WGS sequence"/>
</dbReference>
<evidence type="ECO:0000256" key="1">
    <source>
        <dbReference type="ARBA" id="ARBA00001709"/>
    </source>
</evidence>
<dbReference type="EC" id="3.1.2.4" evidence="3"/>
<dbReference type="SUPFAM" id="SSF52096">
    <property type="entry name" value="ClpP/crotonase"/>
    <property type="match status" value="2"/>
</dbReference>
<evidence type="ECO:0000313" key="11">
    <source>
        <dbReference type="Proteomes" id="UP001162164"/>
    </source>
</evidence>
<evidence type="ECO:0000256" key="2">
    <source>
        <dbReference type="ARBA" id="ARBA00005254"/>
    </source>
</evidence>
<organism evidence="10 11">
    <name type="scientific">Molorchus minor</name>
    <dbReference type="NCBI Taxonomy" id="1323400"/>
    <lineage>
        <taxon>Eukaryota</taxon>
        <taxon>Metazoa</taxon>
        <taxon>Ecdysozoa</taxon>
        <taxon>Arthropoda</taxon>
        <taxon>Hexapoda</taxon>
        <taxon>Insecta</taxon>
        <taxon>Pterygota</taxon>
        <taxon>Neoptera</taxon>
        <taxon>Endopterygota</taxon>
        <taxon>Coleoptera</taxon>
        <taxon>Polyphaga</taxon>
        <taxon>Cucujiformia</taxon>
        <taxon>Chrysomeloidea</taxon>
        <taxon>Cerambycidae</taxon>
        <taxon>Lamiinae</taxon>
        <taxon>Monochamini</taxon>
        <taxon>Molorchus</taxon>
    </lineage>
</organism>
<evidence type="ECO:0000256" key="4">
    <source>
        <dbReference type="ARBA" id="ARBA00016714"/>
    </source>
</evidence>
<evidence type="ECO:0000259" key="9">
    <source>
        <dbReference type="Pfam" id="PF16113"/>
    </source>
</evidence>
<dbReference type="InterPro" id="IPR006683">
    <property type="entry name" value="Thioestr_dom"/>
</dbReference>
<gene>
    <name evidence="10" type="ORF">NQ317_013753</name>
</gene>
<dbReference type="EMBL" id="JAPWTJ010000237">
    <property type="protein sequence ID" value="KAJ8980748.1"/>
    <property type="molecule type" value="Genomic_DNA"/>
</dbReference>
<dbReference type="NCBIfam" id="NF004127">
    <property type="entry name" value="PRK05617.1"/>
    <property type="match status" value="1"/>
</dbReference>
<dbReference type="PANTHER" id="PTHR43176">
    <property type="entry name" value="3-HYDROXYISOBUTYRYL-COA HYDROLASE-RELATED"/>
    <property type="match status" value="1"/>
</dbReference>
<dbReference type="InterPro" id="IPR029045">
    <property type="entry name" value="ClpP/crotonase-like_dom_sf"/>
</dbReference>
<sequence>MNRASKLVLKKNTFLNVVAKLMSTDQNEIIFQNVGDKGVIILNRPKHLNTLTNNMFRAFETALKEWEPRKTLVIIKGAGDKAFCTGGDLKLITDYSAAKHFAEWNYPLTLFINSYKVPYIALVDGMVMGAGAGISMHGKYRVATERTQFAMPETHIGLYPDFGGSYFLPRLPGKLGWYLALTGYRIEGSDVATAGLATHYCESKKLEELEEALLKCSNTEDIEITLARFDTAHKEFSLEKDGSKWAEGAAKSLLSASPTSSKIILKQLALGKHLTLQQCVQMEYVLAYHRTKEWDFYEGIRAVVVTKDRKPKVETIHVSRSFRRMTIKLLTSKLARKTNILQIVRRMSTDENDVIIQNVGDKGILILNRPKALNALNLSMVKKIYPILKNWETEKTLVIVKGSGDKAFCAGGDVRAVVVSGLKGDKKLGQEFFRNEYMTNGLIGSYKIPYIAFTDGIVMGGGVGISIHGQYRIATERTLFAMPETQIGLFPDVGGSYFLPRLSGRLGWYLALTGHRLKGADVVKAGIATHYCETNKLKDLELSLLNCSNDQDVKTVLGKYEVDNAEFSLSPLLDKINECFSATTVEEVLTKLERDGSKWADETRSVLLNMSPTSLKVTFRELELGKQLSLPECLQMEYRLAVNCLENKDFYEGVRALLIDKDQKPKWDPPSLSQVSAELVESHFSKIKIISLENGRCTAELKVSEEHANSLGSLHGGLSATIVDSISTYALMSHKNGEVASVSVDIHMTYLKGAKVGDEIEIDANTIRAGRTLAFLEVFIKNKSTGEILVKGSHTKFLMQNK</sequence>